<dbReference type="PANTHER" id="PTHR36234:SF5">
    <property type="entry name" value="LYSYL ENDOPEPTIDASE"/>
    <property type="match status" value="1"/>
</dbReference>
<feature type="signal peptide" evidence="1">
    <location>
        <begin position="1"/>
        <end position="25"/>
    </location>
</feature>
<dbReference type="AlphaFoldDB" id="A0AB39VMU1"/>
<dbReference type="PANTHER" id="PTHR36234">
    <property type="entry name" value="LYSYL ENDOPEPTIDASE"/>
    <property type="match status" value="1"/>
</dbReference>
<dbReference type="EMBL" id="CP165628">
    <property type="protein sequence ID" value="XDU71477.1"/>
    <property type="molecule type" value="Genomic_DNA"/>
</dbReference>
<keyword evidence="1" id="KW-0732">Signal</keyword>
<keyword evidence="2" id="KW-0645">Protease</keyword>
<accession>A0AB39VMU1</accession>
<sequence length="729" mass="79379">MKNNWMMKAIPTAIVLALTSGQAIAHPPSLASPASKQTTAYAVEDKPLAPRDLVKELAADNAAQASVRHMEGTTITLTFSKISLSQGAVLEVSSPSRSEAHRYTSQELAAIFKRYGFFNAVAINGDTAIVRVVYPQGATPGKGDSAILAGYAVSLPPKIHSEMDFSHRRSVSCLKNSHPELYQLSDAIGMLVTKKFNGGTGWLLGTGNAVITNHHVVGGKPEEKVGLIPGQSMWFNYQTKECEPKSDPTATLTEIIKIKLDRLLATSATGMEHDWSLLRLDPLEYREAAIKPIFGGLALSARHPINERVSLIGHGLYKEDVFHTDPDGNLLPDPVQREKRAMLVDYKGKDCTINRSSDFGPDNYASNCESAGGNSGSPLFSMLDDKVVGMNARLGEDRGSEGIRGDYILSHVQNMVIEPETAVIGTGHVKKDYRDFAAFASPQTLSFKASKLSFSPLVEGRKFTHKSGYSLLKSVAQDNLGKEVPVIFRLAQQNACDVSNLEKTCSKSGATTLRVWIDPQENAASVPQDNSVVSWLPIAVKSNGKLIANQMLHYQYSHYQPQKSPFNQKHTVVKKTLRSTGENALVKLIETDNFRSGITAVRPGEGPLAETPIDNIFQDGDYAGMTPLVAEVVNQKTGKKFVLNLRAGLINSCTVVVSARGNWTPMNSSACKKARPGVNNFTSGSVYALRQDNTHLPSGRYTGLLPLMVRQWDTRATQPVELALDYLVK</sequence>
<dbReference type="Pfam" id="PF13365">
    <property type="entry name" value="Trypsin_2"/>
    <property type="match status" value="1"/>
</dbReference>
<dbReference type="Gene3D" id="2.40.10.10">
    <property type="entry name" value="Trypsin-like serine proteases"/>
    <property type="match status" value="2"/>
</dbReference>
<dbReference type="SUPFAM" id="SSF50494">
    <property type="entry name" value="Trypsin-like serine proteases"/>
    <property type="match status" value="1"/>
</dbReference>
<keyword evidence="2" id="KW-0378">Hydrolase</keyword>
<organism evidence="2">
    <name type="scientific">Rouxiella sp. WC2420</name>
    <dbReference type="NCBI Taxonomy" id="3234145"/>
    <lineage>
        <taxon>Bacteria</taxon>
        <taxon>Pseudomonadati</taxon>
        <taxon>Pseudomonadota</taxon>
        <taxon>Gammaproteobacteria</taxon>
        <taxon>Enterobacterales</taxon>
        <taxon>Yersiniaceae</taxon>
        <taxon>Rouxiella</taxon>
    </lineage>
</organism>
<dbReference type="InterPro" id="IPR043504">
    <property type="entry name" value="Peptidase_S1_PA_chymotrypsin"/>
</dbReference>
<evidence type="ECO:0000256" key="1">
    <source>
        <dbReference type="SAM" id="SignalP"/>
    </source>
</evidence>
<gene>
    <name evidence="2" type="ORF">AB3G37_18285</name>
</gene>
<evidence type="ECO:0000313" key="2">
    <source>
        <dbReference type="EMBL" id="XDU71477.1"/>
    </source>
</evidence>
<dbReference type="InterPro" id="IPR009003">
    <property type="entry name" value="Peptidase_S1_PA"/>
</dbReference>
<dbReference type="RefSeq" id="WP_369788719.1">
    <property type="nucleotide sequence ID" value="NZ_CP165628.1"/>
</dbReference>
<protein>
    <submittedName>
        <fullName evidence="2">Serine protease</fullName>
        <ecNumber evidence="2">3.4.21.-</ecNumber>
    </submittedName>
</protein>
<dbReference type="GO" id="GO:0006508">
    <property type="term" value="P:proteolysis"/>
    <property type="evidence" value="ECO:0007669"/>
    <property type="project" value="UniProtKB-KW"/>
</dbReference>
<proteinExistence type="predicted"/>
<name>A0AB39VMU1_9GAMM</name>
<feature type="chain" id="PRO_5044195297" evidence="1">
    <location>
        <begin position="26"/>
        <end position="729"/>
    </location>
</feature>
<dbReference type="GO" id="GO:0008233">
    <property type="term" value="F:peptidase activity"/>
    <property type="evidence" value="ECO:0007669"/>
    <property type="project" value="UniProtKB-KW"/>
</dbReference>
<dbReference type="EC" id="3.4.21.-" evidence="2"/>
<reference evidence="2" key="1">
    <citation type="submission" date="2024-07" db="EMBL/GenBank/DDBJ databases">
        <authorList>
            <person name="Biller S.J."/>
        </authorList>
    </citation>
    <scope>NUCLEOTIDE SEQUENCE</scope>
    <source>
        <strain evidence="2">WC2420</strain>
    </source>
</reference>